<protein>
    <submittedName>
        <fullName evidence="2">Uncharacterized protein</fullName>
    </submittedName>
</protein>
<dbReference type="AlphaFoldDB" id="A0A1Z1WQG5"/>
<dbReference type="Proteomes" id="UP000195880">
    <property type="component" value="Chromosome"/>
</dbReference>
<name>A0A1Z1WQG5_9ACTN</name>
<dbReference type="KEGG" id="salf:SMD44_08116"/>
<dbReference type="EMBL" id="CP021748">
    <property type="protein sequence ID" value="ARX88629.1"/>
    <property type="molecule type" value="Genomic_DNA"/>
</dbReference>
<evidence type="ECO:0000313" key="3">
    <source>
        <dbReference type="Proteomes" id="UP000195880"/>
    </source>
</evidence>
<gene>
    <name evidence="2" type="ORF">SMD44_08116</name>
</gene>
<organism evidence="2 3">
    <name type="scientific">Streptomyces alboflavus</name>
    <dbReference type="NCBI Taxonomy" id="67267"/>
    <lineage>
        <taxon>Bacteria</taxon>
        <taxon>Bacillati</taxon>
        <taxon>Actinomycetota</taxon>
        <taxon>Actinomycetes</taxon>
        <taxon>Kitasatosporales</taxon>
        <taxon>Streptomycetaceae</taxon>
        <taxon>Streptomyces</taxon>
    </lineage>
</organism>
<proteinExistence type="predicted"/>
<accession>A0A1Z1WQG5</accession>
<keyword evidence="3" id="KW-1185">Reference proteome</keyword>
<feature type="region of interest" description="Disordered" evidence="1">
    <location>
        <begin position="126"/>
        <end position="165"/>
    </location>
</feature>
<reference evidence="2 3" key="1">
    <citation type="submission" date="2017-05" db="EMBL/GenBank/DDBJ databases">
        <title>Streptomyces alboflavus Genome sequencing and assembly.</title>
        <authorList>
            <person name="Wang Y."/>
            <person name="Du B."/>
            <person name="Ding Y."/>
            <person name="Liu H."/>
            <person name="Hou Q."/>
            <person name="Liu K."/>
            <person name="Wang C."/>
            <person name="Yao L."/>
        </authorList>
    </citation>
    <scope>NUCLEOTIDE SEQUENCE [LARGE SCALE GENOMIC DNA]</scope>
    <source>
        <strain evidence="2 3">MDJK44</strain>
    </source>
</reference>
<sequence>MKGGGQARHGLAVGLPLQQIAERGRRVVDPQTAHAHDAVFQRHRVIPACKGCGGLQGYGCLALVTGGVDESEKARGGVEQPPGAGGARAVDLALHHGPYHLGVAPVEPPEESVGGLLKRGRAERFRPEDMPEGHPAGMPHRGLAAGQRRGGEAPHAPTAGQVGDEHLPAPQRAVVPETESVVGDADERPAHPVLGGARGHVGVMVLHRDAGHGLLQGPAGGQISGVQVVCDGARDDPGESAQVRICLPERLVRGRVRQISVVRADVGHARVGEGEGVLRLRARARERYGCGRMERQGRGGQAAGAAHGERKPACDGDHGVVVAGADRPVVGEEAVGHAFQGAMGISVVDGDGLVGEVAAGDHERSAELVQQQVMQASGGQEQAEPVGGGGQ</sequence>
<evidence type="ECO:0000313" key="2">
    <source>
        <dbReference type="EMBL" id="ARX88629.1"/>
    </source>
</evidence>
<evidence type="ECO:0000256" key="1">
    <source>
        <dbReference type="SAM" id="MobiDB-lite"/>
    </source>
</evidence>